<evidence type="ECO:0000313" key="9">
    <source>
        <dbReference type="Proteomes" id="UP000008963"/>
    </source>
</evidence>
<dbReference type="GO" id="GO:0000166">
    <property type="term" value="F:nucleotide binding"/>
    <property type="evidence" value="ECO:0007669"/>
    <property type="project" value="UniProtKB-KW"/>
</dbReference>
<dbReference type="AlphaFoldDB" id="E1X4Q5"/>
<sequence>MQELIPVTLVVGFLGSGKTTFINEILNGDHGKKIAVIENEFGEVGIDDEILSGSNDLFVEMSNGCICCSIKGDLVESLNKLLVHAKNFEHIVIEATGMANPGPIIETFFSSEELSRSFVLDSVIGLVDSEHFEKNLEKFENSEEIAFYDQIAFSETILLNKSDTRTSEELTSIREKVKVKNPNAQIISTTHSKVDLSKVMGTRSFDLKAIEETMPSANAVEYPFSWAGVIELKAGFYKFNIDHTHHNERMVFFKIDEDDLNDKIINYANSLFFSPQRRAKRGANVNVDEHILLDFGGEHTGRNILDIEFDGNYAFFISDHPSHLQLKILNREENEIEFKTDHSFKKVEHFHGNEINSISLEFSGALNPQSFEMFLNVLYSQYRDEIYRSKGILHFYGNDSRVLFQGVYSSLKFDHGREWADEQRINKIVFIGKGLIGPSLEAGLKNCIVE</sequence>
<proteinExistence type="inferred from homology"/>
<dbReference type="InterPro" id="IPR011629">
    <property type="entry name" value="CobW-like_C"/>
</dbReference>
<comment type="similarity">
    <text evidence="4">Belongs to the SIMIBI class G3E GTPase family. ZNG1 subfamily.</text>
</comment>
<dbReference type="PANTHER" id="PTHR13748:SF62">
    <property type="entry name" value="COBW DOMAIN-CONTAINING PROTEIN"/>
    <property type="match status" value="1"/>
</dbReference>
<evidence type="ECO:0000256" key="1">
    <source>
        <dbReference type="ARBA" id="ARBA00022741"/>
    </source>
</evidence>
<evidence type="ECO:0000256" key="2">
    <source>
        <dbReference type="ARBA" id="ARBA00022801"/>
    </source>
</evidence>
<dbReference type="Pfam" id="PF07683">
    <property type="entry name" value="CobW_C"/>
    <property type="match status" value="1"/>
</dbReference>
<dbReference type="STRING" id="862908.BMS_2332"/>
<evidence type="ECO:0000313" key="8">
    <source>
        <dbReference type="EMBL" id="CBW27131.1"/>
    </source>
</evidence>
<keyword evidence="9" id="KW-1185">Reference proteome</keyword>
<dbReference type="InterPro" id="IPR036627">
    <property type="entry name" value="CobW-likC_sf"/>
</dbReference>
<dbReference type="RefSeq" id="WP_014244908.1">
    <property type="nucleotide sequence ID" value="NC_016620.1"/>
</dbReference>
<evidence type="ECO:0000256" key="3">
    <source>
        <dbReference type="ARBA" id="ARBA00023186"/>
    </source>
</evidence>
<feature type="domain" description="CobW C-terminal" evidence="7">
    <location>
        <begin position="355"/>
        <end position="448"/>
    </location>
</feature>
<accession>E1X4Q5</accession>
<gene>
    <name evidence="8" type="ordered locus">BMS_2332</name>
</gene>
<keyword evidence="1" id="KW-0547">Nucleotide-binding</keyword>
<evidence type="ECO:0000256" key="6">
    <source>
        <dbReference type="ARBA" id="ARBA00049117"/>
    </source>
</evidence>
<evidence type="ECO:0000256" key="5">
    <source>
        <dbReference type="ARBA" id="ARBA00045658"/>
    </source>
</evidence>
<dbReference type="OrthoDB" id="9808822at2"/>
<keyword evidence="2" id="KW-0378">Hydrolase</keyword>
<dbReference type="SUPFAM" id="SSF90002">
    <property type="entry name" value="Hypothetical protein YjiA, C-terminal domain"/>
    <property type="match status" value="1"/>
</dbReference>
<dbReference type="InterPro" id="IPR051316">
    <property type="entry name" value="Zinc-reg_GTPase_activator"/>
</dbReference>
<dbReference type="PANTHER" id="PTHR13748">
    <property type="entry name" value="COBW-RELATED"/>
    <property type="match status" value="1"/>
</dbReference>
<dbReference type="Gene3D" id="3.40.50.300">
    <property type="entry name" value="P-loop containing nucleotide triphosphate hydrolases"/>
    <property type="match status" value="1"/>
</dbReference>
<dbReference type="Proteomes" id="UP000008963">
    <property type="component" value="Chromosome"/>
</dbReference>
<dbReference type="InterPro" id="IPR003495">
    <property type="entry name" value="CobW/HypB/UreG_nucleotide-bd"/>
</dbReference>
<dbReference type="eggNOG" id="COG0523">
    <property type="taxonomic scope" value="Bacteria"/>
</dbReference>
<dbReference type="SUPFAM" id="SSF52540">
    <property type="entry name" value="P-loop containing nucleoside triphosphate hydrolases"/>
    <property type="match status" value="1"/>
</dbReference>
<dbReference type="InterPro" id="IPR027417">
    <property type="entry name" value="P-loop_NTPase"/>
</dbReference>
<comment type="catalytic activity">
    <reaction evidence="6">
        <text>GTP + H2O = GDP + phosphate + H(+)</text>
        <dbReference type="Rhea" id="RHEA:19669"/>
        <dbReference type="ChEBI" id="CHEBI:15377"/>
        <dbReference type="ChEBI" id="CHEBI:15378"/>
        <dbReference type="ChEBI" id="CHEBI:37565"/>
        <dbReference type="ChEBI" id="CHEBI:43474"/>
        <dbReference type="ChEBI" id="CHEBI:58189"/>
    </reaction>
    <physiologicalReaction direction="left-to-right" evidence="6">
        <dbReference type="Rhea" id="RHEA:19670"/>
    </physiologicalReaction>
</comment>
<evidence type="ECO:0000259" key="7">
    <source>
        <dbReference type="SMART" id="SM00833"/>
    </source>
</evidence>
<dbReference type="HOGENOM" id="CLU_017452_0_0_7"/>
<dbReference type="EMBL" id="FQ312005">
    <property type="protein sequence ID" value="CBW27131.1"/>
    <property type="molecule type" value="Genomic_DNA"/>
</dbReference>
<name>E1X4Q5_HALMS</name>
<keyword evidence="3" id="KW-0143">Chaperone</keyword>
<organism evidence="8 9">
    <name type="scientific">Halobacteriovorax marinus (strain ATCC BAA-682 / DSM 15412 / SJ)</name>
    <name type="common">Bacteriovorax marinus</name>
    <dbReference type="NCBI Taxonomy" id="862908"/>
    <lineage>
        <taxon>Bacteria</taxon>
        <taxon>Pseudomonadati</taxon>
        <taxon>Bdellovibrionota</taxon>
        <taxon>Bacteriovoracia</taxon>
        <taxon>Bacteriovoracales</taxon>
        <taxon>Halobacteriovoraceae</taxon>
        <taxon>Halobacteriovorax</taxon>
    </lineage>
</organism>
<dbReference type="PATRIC" id="fig|862908.3.peg.2220"/>
<dbReference type="CDD" id="cd03112">
    <property type="entry name" value="CobW-like"/>
    <property type="match status" value="1"/>
</dbReference>
<reference evidence="9" key="1">
    <citation type="journal article" date="2013" name="ISME J.">
        <title>A small predatory core genome in the divergent marine Bacteriovorax marinus SJ and the terrestrial Bdellovibrio bacteriovorus.</title>
        <authorList>
            <person name="Crossman L.C."/>
            <person name="Chen H."/>
            <person name="Cerdeno-Tarraga A.M."/>
            <person name="Brooks K."/>
            <person name="Quail M.A."/>
            <person name="Pineiro S.A."/>
            <person name="Hobley L."/>
            <person name="Sockett R.E."/>
            <person name="Bentley S.D."/>
            <person name="Parkhill J."/>
            <person name="Williams H.N."/>
            <person name="Stine O.C."/>
        </authorList>
    </citation>
    <scope>NUCLEOTIDE SEQUENCE [LARGE SCALE GENOMIC DNA]</scope>
    <source>
        <strain evidence="9">ATCC BAA-682 / DSM 15412 / SJ</strain>
    </source>
</reference>
<dbReference type="GO" id="GO:0016787">
    <property type="term" value="F:hydrolase activity"/>
    <property type="evidence" value="ECO:0007669"/>
    <property type="project" value="UniProtKB-KW"/>
</dbReference>
<dbReference type="GO" id="GO:0005737">
    <property type="term" value="C:cytoplasm"/>
    <property type="evidence" value="ECO:0007669"/>
    <property type="project" value="TreeGrafter"/>
</dbReference>
<comment type="function">
    <text evidence="5">Zinc chaperone that directly transfers zinc cofactor to target proteins, thereby activating them. Zinc is transferred from the CXCC motif in the GTPase domain to the zinc binding site in target proteins in a process requiring GTP hydrolysis.</text>
</comment>
<dbReference type="Gene3D" id="3.30.1220.10">
    <property type="entry name" value="CobW-like, C-terminal domain"/>
    <property type="match status" value="1"/>
</dbReference>
<dbReference type="SMART" id="SM00833">
    <property type="entry name" value="CobW_C"/>
    <property type="match status" value="1"/>
</dbReference>
<evidence type="ECO:0000256" key="4">
    <source>
        <dbReference type="ARBA" id="ARBA00034320"/>
    </source>
</evidence>
<protein>
    <submittedName>
        <fullName evidence="8">Cobalamin synthesis protein</fullName>
    </submittedName>
</protein>
<dbReference type="KEGG" id="bmx:BMS_2332"/>
<dbReference type="Pfam" id="PF02492">
    <property type="entry name" value="cobW"/>
    <property type="match status" value="1"/>
</dbReference>